<evidence type="ECO:0000313" key="1">
    <source>
        <dbReference type="EMBL" id="MPN18385.1"/>
    </source>
</evidence>
<sequence length="81" mass="8577">MAIGILARPVDVEAVVGVLDHRYLEAAGRQLGNEFFQQGRLAGTGITGDAKNFHGAILLVQTVKTGANPPPGVRKLVVCPW</sequence>
<gene>
    <name evidence="1" type="ORF">SDC9_165745</name>
</gene>
<name>A0A645FV80_9ZZZZ</name>
<reference evidence="1" key="1">
    <citation type="submission" date="2019-08" db="EMBL/GenBank/DDBJ databases">
        <authorList>
            <person name="Kucharzyk K."/>
            <person name="Murdoch R.W."/>
            <person name="Higgins S."/>
            <person name="Loffler F."/>
        </authorList>
    </citation>
    <scope>NUCLEOTIDE SEQUENCE</scope>
</reference>
<accession>A0A645FV80</accession>
<dbReference type="AlphaFoldDB" id="A0A645FV80"/>
<dbReference type="EMBL" id="VSSQ01065699">
    <property type="protein sequence ID" value="MPN18385.1"/>
    <property type="molecule type" value="Genomic_DNA"/>
</dbReference>
<organism evidence="1">
    <name type="scientific">bioreactor metagenome</name>
    <dbReference type="NCBI Taxonomy" id="1076179"/>
    <lineage>
        <taxon>unclassified sequences</taxon>
        <taxon>metagenomes</taxon>
        <taxon>ecological metagenomes</taxon>
    </lineage>
</organism>
<comment type="caution">
    <text evidence="1">The sequence shown here is derived from an EMBL/GenBank/DDBJ whole genome shotgun (WGS) entry which is preliminary data.</text>
</comment>
<protein>
    <submittedName>
        <fullName evidence="1">Uncharacterized protein</fullName>
    </submittedName>
</protein>
<proteinExistence type="predicted"/>